<keyword evidence="2" id="KW-1185">Reference proteome</keyword>
<gene>
    <name evidence="1" type="ORF">AVEN_229410_1</name>
</gene>
<organism evidence="1 2">
    <name type="scientific">Araneus ventricosus</name>
    <name type="common">Orbweaver spider</name>
    <name type="synonym">Epeira ventricosa</name>
    <dbReference type="NCBI Taxonomy" id="182803"/>
    <lineage>
        <taxon>Eukaryota</taxon>
        <taxon>Metazoa</taxon>
        <taxon>Ecdysozoa</taxon>
        <taxon>Arthropoda</taxon>
        <taxon>Chelicerata</taxon>
        <taxon>Arachnida</taxon>
        <taxon>Araneae</taxon>
        <taxon>Araneomorphae</taxon>
        <taxon>Entelegynae</taxon>
        <taxon>Araneoidea</taxon>
        <taxon>Araneidae</taxon>
        <taxon>Araneus</taxon>
    </lineage>
</organism>
<evidence type="ECO:0000313" key="2">
    <source>
        <dbReference type="Proteomes" id="UP000499080"/>
    </source>
</evidence>
<dbReference type="AlphaFoldDB" id="A0A4Y2MIX3"/>
<comment type="caution">
    <text evidence="1">The sequence shown here is derived from an EMBL/GenBank/DDBJ whole genome shotgun (WGS) entry which is preliminary data.</text>
</comment>
<dbReference type="EMBL" id="BGPR01007260">
    <property type="protein sequence ID" value="GBN25566.1"/>
    <property type="molecule type" value="Genomic_DNA"/>
</dbReference>
<evidence type="ECO:0000313" key="1">
    <source>
        <dbReference type="EMBL" id="GBN25566.1"/>
    </source>
</evidence>
<dbReference type="Proteomes" id="UP000499080">
    <property type="component" value="Unassembled WGS sequence"/>
</dbReference>
<name>A0A4Y2MIX3_ARAVE</name>
<protein>
    <submittedName>
        <fullName evidence="1">Uncharacterized protein</fullName>
    </submittedName>
</protein>
<sequence length="82" mass="9660">MMNWKKVQDTREYYMPSLNIRFQSFEVSRWPSVKVSASGPEVSRFETLFLGICGPDNDHGDGFHEIRRHGRSVLPLVWYRTL</sequence>
<accession>A0A4Y2MIX3</accession>
<proteinExistence type="predicted"/>
<reference evidence="1 2" key="1">
    <citation type="journal article" date="2019" name="Sci. Rep.">
        <title>Orb-weaving spider Araneus ventricosus genome elucidates the spidroin gene catalogue.</title>
        <authorList>
            <person name="Kono N."/>
            <person name="Nakamura H."/>
            <person name="Ohtoshi R."/>
            <person name="Moran D.A.P."/>
            <person name="Shinohara A."/>
            <person name="Yoshida Y."/>
            <person name="Fujiwara M."/>
            <person name="Mori M."/>
            <person name="Tomita M."/>
            <person name="Arakawa K."/>
        </authorList>
    </citation>
    <scope>NUCLEOTIDE SEQUENCE [LARGE SCALE GENOMIC DNA]</scope>
</reference>